<dbReference type="Proteomes" id="UP001525890">
    <property type="component" value="Unassembled WGS sequence"/>
</dbReference>
<name>A0ABT2MR23_9CYAN</name>
<proteinExistence type="predicted"/>
<protein>
    <submittedName>
        <fullName evidence="2">Uncharacterized protein</fullName>
    </submittedName>
</protein>
<dbReference type="EMBL" id="JAMXFF010000017">
    <property type="protein sequence ID" value="MCT7967195.1"/>
    <property type="molecule type" value="Genomic_DNA"/>
</dbReference>
<evidence type="ECO:0000313" key="3">
    <source>
        <dbReference type="Proteomes" id="UP001525890"/>
    </source>
</evidence>
<evidence type="ECO:0000313" key="2">
    <source>
        <dbReference type="EMBL" id="MCT7967195.1"/>
    </source>
</evidence>
<accession>A0ABT2MR23</accession>
<organism evidence="2 3">
    <name type="scientific">Laspinema palackyanum D2a</name>
    <dbReference type="NCBI Taxonomy" id="2953684"/>
    <lineage>
        <taxon>Bacteria</taxon>
        <taxon>Bacillati</taxon>
        <taxon>Cyanobacteriota</taxon>
        <taxon>Cyanophyceae</taxon>
        <taxon>Oscillatoriophycideae</taxon>
        <taxon>Oscillatoriales</taxon>
        <taxon>Laspinemataceae</taxon>
        <taxon>Laspinema</taxon>
        <taxon>Laspinema palackyanum</taxon>
    </lineage>
</organism>
<dbReference type="RefSeq" id="WP_368006792.1">
    <property type="nucleotide sequence ID" value="NZ_JAMXFF010000017.1"/>
</dbReference>
<keyword evidence="3" id="KW-1185">Reference proteome</keyword>
<evidence type="ECO:0000256" key="1">
    <source>
        <dbReference type="SAM" id="MobiDB-lite"/>
    </source>
</evidence>
<feature type="compositionally biased region" description="Polar residues" evidence="1">
    <location>
        <begin position="34"/>
        <end position="46"/>
    </location>
</feature>
<reference evidence="2 3" key="1">
    <citation type="journal article" date="2022" name="Front. Microbiol.">
        <title>High genomic differentiation and limited gene flow indicate recent cryptic speciation within the genus Laspinema (cyanobacteria).</title>
        <authorList>
            <person name="Stanojkovic A."/>
            <person name="Skoupy S."/>
            <person name="Skaloud P."/>
            <person name="Dvorak P."/>
        </authorList>
    </citation>
    <scope>NUCLEOTIDE SEQUENCE [LARGE SCALE GENOMIC DNA]</scope>
    <source>
        <strain evidence="2 3">D2a</strain>
    </source>
</reference>
<feature type="region of interest" description="Disordered" evidence="1">
    <location>
        <begin position="30"/>
        <end position="74"/>
    </location>
</feature>
<gene>
    <name evidence="2" type="ORF">NG799_12695</name>
</gene>
<sequence>MFTFLRSTTITLFSISSLLGTSLVVTSLQTSLSPESLRNTTGSNPEISIAEYEPPKPGNGKPQGETPGAGTRYI</sequence>
<comment type="caution">
    <text evidence="2">The sequence shown here is derived from an EMBL/GenBank/DDBJ whole genome shotgun (WGS) entry which is preliminary data.</text>
</comment>